<accession>A0A9X3NG30</accession>
<keyword evidence="1" id="KW-0472">Membrane</keyword>
<feature type="transmembrane region" description="Helical" evidence="1">
    <location>
        <begin position="38"/>
        <end position="61"/>
    </location>
</feature>
<gene>
    <name evidence="2" type="ORF">OJ997_35065</name>
</gene>
<dbReference type="RefSeq" id="WP_270030086.1">
    <property type="nucleotide sequence ID" value="NZ_JAPDDP010000124.1"/>
</dbReference>
<proteinExistence type="predicted"/>
<feature type="transmembrane region" description="Helical" evidence="1">
    <location>
        <begin position="99"/>
        <end position="120"/>
    </location>
</feature>
<reference evidence="2" key="1">
    <citation type="submission" date="2022-10" db="EMBL/GenBank/DDBJ databases">
        <title>The WGS of Solirubrobacter phytolaccae KCTC 29190.</title>
        <authorList>
            <person name="Jiang Z."/>
        </authorList>
    </citation>
    <scope>NUCLEOTIDE SEQUENCE</scope>
    <source>
        <strain evidence="2">KCTC 29190</strain>
    </source>
</reference>
<sequence length="130" mass="14305">MHRATHWLLAAACSVPLGAYLTLADLQTPSGVDPDETAYFLIGTAAITAFVAVFGWAGVFLPPFVTVLFANVYEQYFWDRPPGLPESGMDYIAYYPSSVSWVMLAAVPYAFLVLLVRIGICRHRTRGRGT</sequence>
<keyword evidence="3" id="KW-1185">Reference proteome</keyword>
<keyword evidence="1" id="KW-1133">Transmembrane helix</keyword>
<dbReference type="AlphaFoldDB" id="A0A9X3NG30"/>
<evidence type="ECO:0000256" key="1">
    <source>
        <dbReference type="SAM" id="Phobius"/>
    </source>
</evidence>
<feature type="transmembrane region" description="Helical" evidence="1">
    <location>
        <begin position="6"/>
        <end position="26"/>
    </location>
</feature>
<organism evidence="2 3">
    <name type="scientific">Solirubrobacter phytolaccae</name>
    <dbReference type="NCBI Taxonomy" id="1404360"/>
    <lineage>
        <taxon>Bacteria</taxon>
        <taxon>Bacillati</taxon>
        <taxon>Actinomycetota</taxon>
        <taxon>Thermoleophilia</taxon>
        <taxon>Solirubrobacterales</taxon>
        <taxon>Solirubrobacteraceae</taxon>
        <taxon>Solirubrobacter</taxon>
    </lineage>
</organism>
<name>A0A9X3NG30_9ACTN</name>
<protein>
    <submittedName>
        <fullName evidence="2">Uncharacterized protein</fullName>
    </submittedName>
</protein>
<keyword evidence="1" id="KW-0812">Transmembrane</keyword>
<evidence type="ECO:0000313" key="2">
    <source>
        <dbReference type="EMBL" id="MDA0185579.1"/>
    </source>
</evidence>
<comment type="caution">
    <text evidence="2">The sequence shown here is derived from an EMBL/GenBank/DDBJ whole genome shotgun (WGS) entry which is preliminary data.</text>
</comment>
<evidence type="ECO:0000313" key="3">
    <source>
        <dbReference type="Proteomes" id="UP001147653"/>
    </source>
</evidence>
<dbReference type="EMBL" id="JAPDDP010000124">
    <property type="protein sequence ID" value="MDA0185579.1"/>
    <property type="molecule type" value="Genomic_DNA"/>
</dbReference>
<dbReference type="Proteomes" id="UP001147653">
    <property type="component" value="Unassembled WGS sequence"/>
</dbReference>